<proteinExistence type="predicted"/>
<evidence type="ECO:0000313" key="3">
    <source>
        <dbReference type="Proteomes" id="UP000038040"/>
    </source>
</evidence>
<dbReference type="InterPro" id="IPR054450">
    <property type="entry name" value="TIL-like_dom"/>
</dbReference>
<evidence type="ECO:0000259" key="1">
    <source>
        <dbReference type="Pfam" id="PF22897"/>
    </source>
</evidence>
<evidence type="ECO:0000313" key="4">
    <source>
        <dbReference type="Proteomes" id="UP000274756"/>
    </source>
</evidence>
<feature type="domain" description="TIL-like" evidence="1">
    <location>
        <begin position="429"/>
        <end position="467"/>
    </location>
</feature>
<dbReference type="Proteomes" id="UP000038040">
    <property type="component" value="Unplaced"/>
</dbReference>
<feature type="domain" description="TIL-like" evidence="1">
    <location>
        <begin position="340"/>
        <end position="384"/>
    </location>
</feature>
<dbReference type="AlphaFoldDB" id="A0A0N4UHY2"/>
<feature type="domain" description="TIL-like" evidence="1">
    <location>
        <begin position="197"/>
        <end position="247"/>
    </location>
</feature>
<reference evidence="5" key="1">
    <citation type="submission" date="2017-02" db="UniProtKB">
        <authorList>
            <consortium name="WormBaseParasite"/>
        </authorList>
    </citation>
    <scope>IDENTIFICATION</scope>
</reference>
<gene>
    <name evidence="2" type="ORF">DME_LOCUS1657</name>
</gene>
<dbReference type="Proteomes" id="UP000274756">
    <property type="component" value="Unassembled WGS sequence"/>
</dbReference>
<organism evidence="3 5">
    <name type="scientific">Dracunculus medinensis</name>
    <name type="common">Guinea worm</name>
    <dbReference type="NCBI Taxonomy" id="318479"/>
    <lineage>
        <taxon>Eukaryota</taxon>
        <taxon>Metazoa</taxon>
        <taxon>Ecdysozoa</taxon>
        <taxon>Nematoda</taxon>
        <taxon>Chromadorea</taxon>
        <taxon>Rhabditida</taxon>
        <taxon>Spirurina</taxon>
        <taxon>Dracunculoidea</taxon>
        <taxon>Dracunculidae</taxon>
        <taxon>Dracunculus</taxon>
    </lineage>
</organism>
<dbReference type="WBParaSite" id="DME_0000718601-mRNA-1">
    <property type="protein sequence ID" value="DME_0000718601-mRNA-1"/>
    <property type="gene ID" value="DME_0000718601"/>
</dbReference>
<evidence type="ECO:0000313" key="5">
    <source>
        <dbReference type="WBParaSite" id="DME_0000718601-mRNA-1"/>
    </source>
</evidence>
<keyword evidence="4" id="KW-1185">Reference proteome</keyword>
<name>A0A0N4UHY2_DRAME</name>
<feature type="domain" description="TIL-like" evidence="1">
    <location>
        <begin position="592"/>
        <end position="625"/>
    </location>
</feature>
<dbReference type="Pfam" id="PF22897">
    <property type="entry name" value="TIL_2"/>
    <property type="match status" value="6"/>
</dbReference>
<protein>
    <submittedName>
        <fullName evidence="5">EB domain-containing protein</fullName>
    </submittedName>
</protein>
<sequence length="651" mass="74286">MWTYTAITAIIQAIGWHYSYAMLGEIFEDSTCRSTNNTCGINMIFVPILKVVSSKNLLTSEKCIQRCSCITDEYAERNGSCIERIYSSKEQCENEICKIGETILDVDCNLSGNVCGINALFVLISQEIPYPSMVPRNCIQRCTCKSIEYIDKLTHCKKKEDFKIEGQTDSYGFTEYCPKAYYNLGDEIADIGCRLAGHECGINMRFVLMETLKAANSQNQSHIIGCILRCNCEENFEFFEKDGQCARKWYCEGGFCHLKRKIYDYGCRLTGLECGIHMKFVTTKKINDGICIQKCKYAKDGKYKDKKKNKQNFVEHKSITKFLKTGQILEDFGCLSSNTECGKNMVFRPVVRFYNISSSLSHEKCLQRCTCNDKFYEENGRCIKRIDIDEVDYEDDYEDKDFVINQRCFENKACQLGEKIIDIGCQLTGIKCGINMVLSPTSIAINNQCVQYCVCDIEFMVEGNKCAKRNTFKTTSSTEYQNITQERTEENTGNIVIKCMRGECELSEEISDLGCMLDGHSCGRNMVFKKISKKIYRTALKNMNCIVICECEDGYCEKNNQCVLPEEPSNPCERKICKAGERIFDADCHLSGVKCGVGMKFITVQKLHPSSSCIQECHCESGKFEDSEWSLCRKDVISVNFVEVIFRIYLI</sequence>
<evidence type="ECO:0000313" key="2">
    <source>
        <dbReference type="EMBL" id="VDN51684.1"/>
    </source>
</evidence>
<feature type="domain" description="TIL-like" evidence="1">
    <location>
        <begin position="37"/>
        <end position="83"/>
    </location>
</feature>
<feature type="domain" description="TIL-like" evidence="1">
    <location>
        <begin position="519"/>
        <end position="564"/>
    </location>
</feature>
<accession>A0A0N4UHY2</accession>
<reference evidence="2 4" key="2">
    <citation type="submission" date="2018-11" db="EMBL/GenBank/DDBJ databases">
        <authorList>
            <consortium name="Pathogen Informatics"/>
        </authorList>
    </citation>
    <scope>NUCLEOTIDE SEQUENCE [LARGE SCALE GENOMIC DNA]</scope>
</reference>
<dbReference type="EMBL" id="UYYG01000027">
    <property type="protein sequence ID" value="VDN51684.1"/>
    <property type="molecule type" value="Genomic_DNA"/>
</dbReference>